<dbReference type="GO" id="GO:0005829">
    <property type="term" value="C:cytosol"/>
    <property type="evidence" value="ECO:0007669"/>
    <property type="project" value="TreeGrafter"/>
</dbReference>
<comment type="caution">
    <text evidence="2">The sequence shown here is derived from an EMBL/GenBank/DDBJ whole genome shotgun (WGS) entry which is preliminary data.</text>
</comment>
<feature type="domain" description="Hydantoinase B/oxoprolinase" evidence="1">
    <location>
        <begin position="12"/>
        <end position="127"/>
    </location>
</feature>
<dbReference type="EMBL" id="VDEP01000338">
    <property type="protein sequence ID" value="KAA1102391.1"/>
    <property type="molecule type" value="Genomic_DNA"/>
</dbReference>
<evidence type="ECO:0000313" key="2">
    <source>
        <dbReference type="EMBL" id="KAA1102391.1"/>
    </source>
</evidence>
<proteinExistence type="predicted"/>
<evidence type="ECO:0000313" key="3">
    <source>
        <dbReference type="Proteomes" id="UP000325313"/>
    </source>
</evidence>
<dbReference type="AlphaFoldDB" id="A0A5B0PML0"/>
<dbReference type="InterPro" id="IPR003692">
    <property type="entry name" value="Hydantoinase_B"/>
</dbReference>
<sequence>MGSENQRNDKPDPILLSLFANRFMSVAEAMGRSLQQTSISTNIKERLDYSCAIFAPNGDLVANAPHLPVHLGSMSFAVRYQIQHLQGQIFPGDVIMANHPQAGGSHLPDITLITPVFNEQNLVFFTGM</sequence>
<organism evidence="2 3">
    <name type="scientific">Puccinia graminis f. sp. tritici</name>
    <dbReference type="NCBI Taxonomy" id="56615"/>
    <lineage>
        <taxon>Eukaryota</taxon>
        <taxon>Fungi</taxon>
        <taxon>Dikarya</taxon>
        <taxon>Basidiomycota</taxon>
        <taxon>Pucciniomycotina</taxon>
        <taxon>Pucciniomycetes</taxon>
        <taxon>Pucciniales</taxon>
        <taxon>Pucciniaceae</taxon>
        <taxon>Puccinia</taxon>
    </lineage>
</organism>
<dbReference type="GO" id="GO:0017168">
    <property type="term" value="F:5-oxoprolinase (ATP-hydrolyzing) activity"/>
    <property type="evidence" value="ECO:0007669"/>
    <property type="project" value="TreeGrafter"/>
</dbReference>
<dbReference type="Proteomes" id="UP000325313">
    <property type="component" value="Unassembled WGS sequence"/>
</dbReference>
<protein>
    <recommendedName>
        <fullName evidence="1">Hydantoinase B/oxoprolinase domain-containing protein</fullName>
    </recommendedName>
</protein>
<dbReference type="PANTHER" id="PTHR11365">
    <property type="entry name" value="5-OXOPROLINASE RELATED"/>
    <property type="match status" value="1"/>
</dbReference>
<accession>A0A5B0PML0</accession>
<dbReference type="Pfam" id="PF02538">
    <property type="entry name" value="Hydantoinase_B"/>
    <property type="match status" value="1"/>
</dbReference>
<dbReference type="PANTHER" id="PTHR11365:SF2">
    <property type="entry name" value="5-OXOPROLINASE"/>
    <property type="match status" value="1"/>
</dbReference>
<reference evidence="2 3" key="1">
    <citation type="submission" date="2019-05" db="EMBL/GenBank/DDBJ databases">
        <title>Emergence of the Ug99 lineage of the wheat stem rust pathogen through somatic hybridization.</title>
        <authorList>
            <person name="Li F."/>
            <person name="Upadhyaya N.M."/>
            <person name="Sperschneider J."/>
            <person name="Matny O."/>
            <person name="Nguyen-Phuc H."/>
            <person name="Mago R."/>
            <person name="Raley C."/>
            <person name="Miller M.E."/>
            <person name="Silverstein K.A.T."/>
            <person name="Henningsen E."/>
            <person name="Hirsch C.D."/>
            <person name="Visser B."/>
            <person name="Pretorius Z.A."/>
            <person name="Steffenson B.J."/>
            <person name="Schwessinger B."/>
            <person name="Dodds P.N."/>
            <person name="Figueroa M."/>
        </authorList>
    </citation>
    <scope>NUCLEOTIDE SEQUENCE [LARGE SCALE GENOMIC DNA]</scope>
    <source>
        <strain evidence="2 3">Ug99</strain>
    </source>
</reference>
<name>A0A5B0PML0_PUCGR</name>
<evidence type="ECO:0000259" key="1">
    <source>
        <dbReference type="Pfam" id="PF02538"/>
    </source>
</evidence>
<dbReference type="GO" id="GO:0006749">
    <property type="term" value="P:glutathione metabolic process"/>
    <property type="evidence" value="ECO:0007669"/>
    <property type="project" value="TreeGrafter"/>
</dbReference>
<dbReference type="InterPro" id="IPR045079">
    <property type="entry name" value="Oxoprolinase-like"/>
</dbReference>
<gene>
    <name evidence="2" type="ORF">PGTUg99_032607</name>
</gene>